<reference evidence="1 2" key="1">
    <citation type="submission" date="2019-01" db="EMBL/GenBank/DDBJ databases">
        <title>Genome sequencing of the rare red list fungi Fomitopsis rosea.</title>
        <authorList>
            <person name="Buettner E."/>
            <person name="Kellner H."/>
        </authorList>
    </citation>
    <scope>NUCLEOTIDE SEQUENCE [LARGE SCALE GENOMIC DNA]</scope>
    <source>
        <strain evidence="1 2">DSM 105464</strain>
    </source>
</reference>
<evidence type="ECO:0000313" key="1">
    <source>
        <dbReference type="EMBL" id="TFY53944.1"/>
    </source>
</evidence>
<dbReference type="EMBL" id="SEKV01000756">
    <property type="protein sequence ID" value="TFY53944.1"/>
    <property type="molecule type" value="Genomic_DNA"/>
</dbReference>
<dbReference type="Proteomes" id="UP000298390">
    <property type="component" value="Unassembled WGS sequence"/>
</dbReference>
<comment type="caution">
    <text evidence="1">The sequence shown here is derived from an EMBL/GenBank/DDBJ whole genome shotgun (WGS) entry which is preliminary data.</text>
</comment>
<name>A0A4Y9XUJ7_9APHY</name>
<proteinExistence type="predicted"/>
<dbReference type="AlphaFoldDB" id="A0A4Y9XUJ7"/>
<organism evidence="1 2">
    <name type="scientific">Rhodofomes roseus</name>
    <dbReference type="NCBI Taxonomy" id="34475"/>
    <lineage>
        <taxon>Eukaryota</taxon>
        <taxon>Fungi</taxon>
        <taxon>Dikarya</taxon>
        <taxon>Basidiomycota</taxon>
        <taxon>Agaricomycotina</taxon>
        <taxon>Agaricomycetes</taxon>
        <taxon>Polyporales</taxon>
        <taxon>Rhodofomes</taxon>
    </lineage>
</organism>
<protein>
    <submittedName>
        <fullName evidence="1">Uncharacterized protein</fullName>
    </submittedName>
</protein>
<accession>A0A4Y9XUJ7</accession>
<sequence>MPSRHGATIAFSTVFTKLIDLLHSPAADPNALKYVNAHSPCRSAPSLPRAVLSLAQLLADNKAAKTRVFWEVKKVATEKFLDVYDEADTPAEKLDNKAHLHLAAWLARLITLAGGTLANDGTVVIGKLEAHLGGPGGGFAPVKDFSVLEARQRRGAARWPDRAGPCVARTPEQAGGALGCGEGEA</sequence>
<gene>
    <name evidence="1" type="ORF">EVJ58_g9148</name>
</gene>
<dbReference type="STRING" id="34475.A0A4Y9XUJ7"/>
<evidence type="ECO:0000313" key="2">
    <source>
        <dbReference type="Proteomes" id="UP000298390"/>
    </source>
</evidence>